<evidence type="ECO:0000313" key="1">
    <source>
        <dbReference type="EMBL" id="KIE42236.1"/>
    </source>
</evidence>
<sequence length="103" mass="11839">MKRKEPIPGFREADLELQLAILKATIETRVLLNHLRALQRSVRNANRIGTVWNFEVHLLDYLNRDMALNLQRITRQVNSARRAVLSFLKQNDVPFTLSGAGES</sequence>
<dbReference type="AlphaFoldDB" id="A0A0C1QVP6"/>
<dbReference type="RefSeq" id="WP_039644614.1">
    <property type="nucleotide sequence ID" value="NZ_JXBL01000001.1"/>
</dbReference>
<dbReference type="Proteomes" id="UP000031433">
    <property type="component" value="Unassembled WGS sequence"/>
</dbReference>
<name>A0A0C1QVP6_9BACT</name>
<evidence type="ECO:0000313" key="2">
    <source>
        <dbReference type="Proteomes" id="UP000031433"/>
    </source>
</evidence>
<keyword evidence="2" id="KW-1185">Reference proteome</keyword>
<reference evidence="1 2" key="1">
    <citation type="submission" date="2015-01" db="EMBL/GenBank/DDBJ databases">
        <title>Genome sequence of the anaerobic bacterium Geobacter soli GSS01, a dissimilatory Fe(III) reducer from soil.</title>
        <authorList>
            <person name="Yang G."/>
            <person name="Zhou S."/>
        </authorList>
    </citation>
    <scope>NUCLEOTIDE SEQUENCE [LARGE SCALE GENOMIC DNA]</scope>
    <source>
        <strain evidence="1 2">GSS01</strain>
    </source>
</reference>
<gene>
    <name evidence="1" type="ORF">SE37_06180</name>
</gene>
<accession>A0A0C1QVP6</accession>
<dbReference type="EMBL" id="JXBL01000001">
    <property type="protein sequence ID" value="KIE42236.1"/>
    <property type="molecule type" value="Genomic_DNA"/>
</dbReference>
<proteinExistence type="predicted"/>
<protein>
    <submittedName>
        <fullName evidence="1">Uncharacterized protein</fullName>
    </submittedName>
</protein>
<organism evidence="1 2">
    <name type="scientific">Geobacter soli</name>
    <dbReference type="NCBI Taxonomy" id="1510391"/>
    <lineage>
        <taxon>Bacteria</taxon>
        <taxon>Pseudomonadati</taxon>
        <taxon>Thermodesulfobacteriota</taxon>
        <taxon>Desulfuromonadia</taxon>
        <taxon>Geobacterales</taxon>
        <taxon>Geobacteraceae</taxon>
        <taxon>Geobacter</taxon>
    </lineage>
</organism>
<comment type="caution">
    <text evidence="1">The sequence shown here is derived from an EMBL/GenBank/DDBJ whole genome shotgun (WGS) entry which is preliminary data.</text>
</comment>